<dbReference type="PANTHER" id="PTHR42751:SF6">
    <property type="entry name" value="CONSERVED INTEGRAL MEMBRANE TRANSPORT PROTEIN-RELATED"/>
    <property type="match status" value="1"/>
</dbReference>
<dbReference type="OrthoDB" id="3294398at2"/>
<keyword evidence="6 7" id="KW-0472">Membrane</keyword>
<feature type="transmembrane region" description="Helical" evidence="7">
    <location>
        <begin position="222"/>
        <end position="248"/>
    </location>
</feature>
<evidence type="ECO:0000256" key="3">
    <source>
        <dbReference type="ARBA" id="ARBA00022448"/>
    </source>
</evidence>
<dbReference type="Pfam" id="PF00999">
    <property type="entry name" value="Na_H_Exchanger"/>
    <property type="match status" value="1"/>
</dbReference>
<comment type="similarity">
    <text evidence="2">Belongs to the monovalent cation:proton antiporter 2 (CPA2) transporter (TC 2.A.37) family.</text>
</comment>
<gene>
    <name evidence="9" type="ORF">F3087_32510</name>
</gene>
<feature type="transmembrane region" description="Helical" evidence="7">
    <location>
        <begin position="91"/>
        <end position="116"/>
    </location>
</feature>
<keyword evidence="10" id="KW-1185">Reference proteome</keyword>
<feature type="transmembrane region" description="Helical" evidence="7">
    <location>
        <begin position="293"/>
        <end position="314"/>
    </location>
</feature>
<dbReference type="GO" id="GO:1902600">
    <property type="term" value="P:proton transmembrane transport"/>
    <property type="evidence" value="ECO:0007669"/>
    <property type="project" value="InterPro"/>
</dbReference>
<evidence type="ECO:0000256" key="4">
    <source>
        <dbReference type="ARBA" id="ARBA00022692"/>
    </source>
</evidence>
<evidence type="ECO:0000256" key="7">
    <source>
        <dbReference type="SAM" id="Phobius"/>
    </source>
</evidence>
<evidence type="ECO:0000256" key="1">
    <source>
        <dbReference type="ARBA" id="ARBA00004141"/>
    </source>
</evidence>
<dbReference type="PANTHER" id="PTHR42751">
    <property type="entry name" value="SODIUM/HYDROGEN EXCHANGER FAMILY/TRKA DOMAIN PROTEIN"/>
    <property type="match status" value="1"/>
</dbReference>
<dbReference type="GO" id="GO:0015297">
    <property type="term" value="F:antiporter activity"/>
    <property type="evidence" value="ECO:0007669"/>
    <property type="project" value="InterPro"/>
</dbReference>
<dbReference type="InterPro" id="IPR038770">
    <property type="entry name" value="Na+/solute_symporter_sf"/>
</dbReference>
<name>A0A5N0E6Y9_9NOCA</name>
<feature type="transmembrane region" description="Helical" evidence="7">
    <location>
        <begin position="269"/>
        <end position="287"/>
    </location>
</feature>
<evidence type="ECO:0000313" key="10">
    <source>
        <dbReference type="Proteomes" id="UP000323876"/>
    </source>
</evidence>
<proteinExistence type="inferred from homology"/>
<keyword evidence="5 7" id="KW-1133">Transmembrane helix</keyword>
<feature type="transmembrane region" description="Helical" evidence="7">
    <location>
        <begin position="354"/>
        <end position="376"/>
    </location>
</feature>
<dbReference type="RefSeq" id="WP_150405923.1">
    <property type="nucleotide sequence ID" value="NZ_JBHJYQ010000001.1"/>
</dbReference>
<dbReference type="InterPro" id="IPR006153">
    <property type="entry name" value="Cation/H_exchanger_TM"/>
</dbReference>
<feature type="transmembrane region" description="Helical" evidence="7">
    <location>
        <begin position="150"/>
        <end position="173"/>
    </location>
</feature>
<reference evidence="9 10" key="1">
    <citation type="submission" date="2019-09" db="EMBL/GenBank/DDBJ databases">
        <authorList>
            <person name="Wang X."/>
        </authorList>
    </citation>
    <scope>NUCLEOTIDE SEQUENCE [LARGE SCALE GENOMIC DNA]</scope>
    <source>
        <strain evidence="9 10">CICC 11023</strain>
    </source>
</reference>
<evidence type="ECO:0000256" key="5">
    <source>
        <dbReference type="ARBA" id="ARBA00022989"/>
    </source>
</evidence>
<feature type="transmembrane region" description="Helical" evidence="7">
    <location>
        <begin position="33"/>
        <end position="54"/>
    </location>
</feature>
<dbReference type="Gene3D" id="1.20.1530.20">
    <property type="match status" value="1"/>
</dbReference>
<feature type="transmembrane region" description="Helical" evidence="7">
    <location>
        <begin position="326"/>
        <end position="348"/>
    </location>
</feature>
<keyword evidence="4 7" id="KW-0812">Transmembrane</keyword>
<dbReference type="Proteomes" id="UP000323876">
    <property type="component" value="Unassembled WGS sequence"/>
</dbReference>
<organism evidence="9 10">
    <name type="scientific">Nocardia colli</name>
    <dbReference type="NCBI Taxonomy" id="2545717"/>
    <lineage>
        <taxon>Bacteria</taxon>
        <taxon>Bacillati</taxon>
        <taxon>Actinomycetota</taxon>
        <taxon>Actinomycetes</taxon>
        <taxon>Mycobacteriales</taxon>
        <taxon>Nocardiaceae</taxon>
        <taxon>Nocardia</taxon>
    </lineage>
</organism>
<evidence type="ECO:0000256" key="2">
    <source>
        <dbReference type="ARBA" id="ARBA00005551"/>
    </source>
</evidence>
<feature type="transmembrane region" description="Helical" evidence="7">
    <location>
        <begin position="185"/>
        <end position="202"/>
    </location>
</feature>
<dbReference type="EMBL" id="VXLC01000018">
    <property type="protein sequence ID" value="KAA8884703.1"/>
    <property type="molecule type" value="Genomic_DNA"/>
</dbReference>
<protein>
    <submittedName>
        <fullName evidence="9">Cation:proton antiporter</fullName>
    </submittedName>
</protein>
<sequence>MTGTALALVELGAILFVLGTFGRVAGRFGMSPIPLYLIGGLAFGQGGIISLSAANEFGHIAGEIGVVLLLLLLGLEYTAPELMTGLRRSWAAGLVDIVANATPGVIVALILGWGAVGAVTMGGVTYISSSGIVAKVLNDLGRLGNRETPVILSILVFEDLAMAVYLPILTTILAGLSFASGAKSLAIALTAITVVLVVALRYGRYVSAIVDSSDNEVFLLKLLGAALLVAGVASALNVSAAVGAFLLGIAISGSTAHEAAKLLEPLRDLFAAIFFVAFGLTTDPRAIPPVLGWAIALAVITMLTKLGTGWWAASRQGIRPMGRARAGAALVARGEFSIVIAGLAVTMGGVDKQLAALASAYVLLMAILGPIAARVVEPVVGVVQRRVKPAPVTP</sequence>
<evidence type="ECO:0000256" key="6">
    <source>
        <dbReference type="ARBA" id="ARBA00023136"/>
    </source>
</evidence>
<dbReference type="AlphaFoldDB" id="A0A5N0E6Y9"/>
<dbReference type="GO" id="GO:0016020">
    <property type="term" value="C:membrane"/>
    <property type="evidence" value="ECO:0007669"/>
    <property type="project" value="UniProtKB-SubCell"/>
</dbReference>
<feature type="transmembrane region" description="Helical" evidence="7">
    <location>
        <begin position="6"/>
        <end position="26"/>
    </location>
</feature>
<accession>A0A5N0E6Y9</accession>
<feature type="transmembrane region" description="Helical" evidence="7">
    <location>
        <begin position="60"/>
        <end position="79"/>
    </location>
</feature>
<keyword evidence="3" id="KW-0813">Transport</keyword>
<evidence type="ECO:0000313" key="9">
    <source>
        <dbReference type="EMBL" id="KAA8884703.1"/>
    </source>
</evidence>
<evidence type="ECO:0000259" key="8">
    <source>
        <dbReference type="Pfam" id="PF00999"/>
    </source>
</evidence>
<comment type="subcellular location">
    <subcellularLocation>
        <location evidence="1">Membrane</location>
        <topology evidence="1">Multi-pass membrane protein</topology>
    </subcellularLocation>
</comment>
<comment type="caution">
    <text evidence="9">The sequence shown here is derived from an EMBL/GenBank/DDBJ whole genome shotgun (WGS) entry which is preliminary data.</text>
</comment>
<feature type="domain" description="Cation/H+ exchanger transmembrane" evidence="8">
    <location>
        <begin position="15"/>
        <end position="372"/>
    </location>
</feature>